<feature type="transmembrane region" description="Helical" evidence="6">
    <location>
        <begin position="46"/>
        <end position="68"/>
    </location>
</feature>
<keyword evidence="8" id="KW-1185">Reference proteome</keyword>
<keyword evidence="3 6" id="KW-0812">Transmembrane</keyword>
<accession>A0A222WU66</accession>
<evidence type="ECO:0000256" key="6">
    <source>
        <dbReference type="SAM" id="Phobius"/>
    </source>
</evidence>
<dbReference type="SUPFAM" id="SSF103473">
    <property type="entry name" value="MFS general substrate transporter"/>
    <property type="match status" value="1"/>
</dbReference>
<evidence type="ECO:0000313" key="8">
    <source>
        <dbReference type="Proteomes" id="UP000214666"/>
    </source>
</evidence>
<dbReference type="PANTHER" id="PTHR43124">
    <property type="entry name" value="PURINE EFFLUX PUMP PBUE"/>
    <property type="match status" value="1"/>
</dbReference>
<evidence type="ECO:0000256" key="5">
    <source>
        <dbReference type="ARBA" id="ARBA00023136"/>
    </source>
</evidence>
<dbReference type="AlphaFoldDB" id="A0A222WU66"/>
<dbReference type="PANTHER" id="PTHR43124:SF3">
    <property type="entry name" value="CHLORAMPHENICOL EFFLUX PUMP RV0191"/>
    <property type="match status" value="1"/>
</dbReference>
<proteinExistence type="predicted"/>
<organism evidence="7 8">
    <name type="scientific">Paenibacillus kribbensis</name>
    <dbReference type="NCBI Taxonomy" id="172713"/>
    <lineage>
        <taxon>Bacteria</taxon>
        <taxon>Bacillati</taxon>
        <taxon>Bacillota</taxon>
        <taxon>Bacilli</taxon>
        <taxon>Bacillales</taxon>
        <taxon>Paenibacillaceae</taxon>
        <taxon>Paenibacillus</taxon>
    </lineage>
</organism>
<dbReference type="GO" id="GO:0005886">
    <property type="term" value="C:plasma membrane"/>
    <property type="evidence" value="ECO:0007669"/>
    <property type="project" value="UniProtKB-SubCell"/>
</dbReference>
<name>A0A222WU66_9BACL</name>
<comment type="subcellular location">
    <subcellularLocation>
        <location evidence="1">Cell membrane</location>
        <topology evidence="1">Multi-pass membrane protein</topology>
    </subcellularLocation>
</comment>
<evidence type="ECO:0000256" key="2">
    <source>
        <dbReference type="ARBA" id="ARBA00022475"/>
    </source>
</evidence>
<dbReference type="EMBL" id="CP020028">
    <property type="protein sequence ID" value="ASR49515.1"/>
    <property type="molecule type" value="Genomic_DNA"/>
</dbReference>
<evidence type="ECO:0000256" key="3">
    <source>
        <dbReference type="ARBA" id="ARBA00022692"/>
    </source>
</evidence>
<evidence type="ECO:0000256" key="1">
    <source>
        <dbReference type="ARBA" id="ARBA00004651"/>
    </source>
</evidence>
<dbReference type="GO" id="GO:0022857">
    <property type="term" value="F:transmembrane transporter activity"/>
    <property type="evidence" value="ECO:0007669"/>
    <property type="project" value="TreeGrafter"/>
</dbReference>
<dbReference type="Proteomes" id="UP000214666">
    <property type="component" value="Chromosome"/>
</dbReference>
<reference evidence="7 8" key="1">
    <citation type="submission" date="2017-03" db="EMBL/GenBank/DDBJ databases">
        <title>Complete genome sequence of Paenibacillus Kribbensis producing bioflocculants.</title>
        <authorList>
            <person name="Lee H.-G."/>
            <person name="Oh H.-M."/>
        </authorList>
    </citation>
    <scope>NUCLEOTIDE SEQUENCE [LARGE SCALE GENOMIC DNA]</scope>
    <source>
        <strain evidence="7 8">AM49</strain>
    </source>
</reference>
<keyword evidence="2" id="KW-1003">Cell membrane</keyword>
<feature type="transmembrane region" description="Helical" evidence="6">
    <location>
        <begin position="12"/>
        <end position="34"/>
    </location>
</feature>
<dbReference type="InterPro" id="IPR036259">
    <property type="entry name" value="MFS_trans_sf"/>
</dbReference>
<gene>
    <name evidence="7" type="ORF">B4V02_23920</name>
</gene>
<keyword evidence="4 6" id="KW-1133">Transmembrane helix</keyword>
<keyword evidence="5 6" id="KW-0472">Membrane</keyword>
<dbReference type="RefSeq" id="WP_094156696.1">
    <property type="nucleotide sequence ID" value="NZ_CP020028.1"/>
</dbReference>
<sequence length="88" mass="9827">MVVLTRHQKLLTLNLFLLTFVLGTSEFVIVGLLTEVAAELQLDISTVGALVSAFALSFAEQLPAAFLLSRLCTNWYLMWLINTEGYYV</sequence>
<evidence type="ECO:0000256" key="4">
    <source>
        <dbReference type="ARBA" id="ARBA00022989"/>
    </source>
</evidence>
<dbReference type="KEGG" id="pkb:B4V02_23920"/>
<dbReference type="InterPro" id="IPR050189">
    <property type="entry name" value="MFS_Efflux_Transporters"/>
</dbReference>
<protein>
    <recommendedName>
        <fullName evidence="9">Major facilitator superfamily (MFS) profile domain-containing protein</fullName>
    </recommendedName>
</protein>
<evidence type="ECO:0000313" key="7">
    <source>
        <dbReference type="EMBL" id="ASR49515.1"/>
    </source>
</evidence>
<evidence type="ECO:0008006" key="9">
    <source>
        <dbReference type="Google" id="ProtNLM"/>
    </source>
</evidence>